<dbReference type="Gene3D" id="1.10.510.10">
    <property type="entry name" value="Transferase(Phosphotransferase) domain 1"/>
    <property type="match status" value="1"/>
</dbReference>
<dbReference type="SMART" id="SM00220">
    <property type="entry name" value="S_TKc"/>
    <property type="match status" value="1"/>
</dbReference>
<gene>
    <name evidence="7" type="ORF">OSTQU699_LOCUS8934</name>
</gene>
<name>A0A8S1J8S8_9CHLO</name>
<dbReference type="EMBL" id="CAJHUC010002308">
    <property type="protein sequence ID" value="CAD7703577.1"/>
    <property type="molecule type" value="Genomic_DNA"/>
</dbReference>
<keyword evidence="1" id="KW-0723">Serine/threonine-protein kinase</keyword>
<reference evidence="7" key="1">
    <citation type="submission" date="2020-12" db="EMBL/GenBank/DDBJ databases">
        <authorList>
            <person name="Iha C."/>
        </authorList>
    </citation>
    <scope>NUCLEOTIDE SEQUENCE</scope>
</reference>
<dbReference type="SUPFAM" id="SSF56112">
    <property type="entry name" value="Protein kinase-like (PK-like)"/>
    <property type="match status" value="1"/>
</dbReference>
<dbReference type="GO" id="GO:0005634">
    <property type="term" value="C:nucleus"/>
    <property type="evidence" value="ECO:0007669"/>
    <property type="project" value="TreeGrafter"/>
</dbReference>
<accession>A0A8S1J8S8</accession>
<dbReference type="PROSITE" id="PS50011">
    <property type="entry name" value="PROTEIN_KINASE_DOM"/>
    <property type="match status" value="1"/>
</dbReference>
<keyword evidence="2" id="KW-0808">Transferase</keyword>
<evidence type="ECO:0000259" key="6">
    <source>
        <dbReference type="PROSITE" id="PS50011"/>
    </source>
</evidence>
<dbReference type="AlphaFoldDB" id="A0A8S1J8S8"/>
<dbReference type="PANTHER" id="PTHR24345:SF0">
    <property type="entry name" value="CELL CYCLE SERINE_THREONINE-PROTEIN KINASE CDC5_MSD2"/>
    <property type="match status" value="1"/>
</dbReference>
<dbReference type="PANTHER" id="PTHR24345">
    <property type="entry name" value="SERINE/THREONINE-PROTEIN KINASE PLK"/>
    <property type="match status" value="1"/>
</dbReference>
<protein>
    <recommendedName>
        <fullName evidence="6">Protein kinase domain-containing protein</fullName>
    </recommendedName>
</protein>
<dbReference type="InterPro" id="IPR000719">
    <property type="entry name" value="Prot_kinase_dom"/>
</dbReference>
<evidence type="ECO:0000256" key="1">
    <source>
        <dbReference type="ARBA" id="ARBA00022527"/>
    </source>
</evidence>
<dbReference type="Pfam" id="PF00069">
    <property type="entry name" value="Pkinase"/>
    <property type="match status" value="1"/>
</dbReference>
<keyword evidence="5" id="KW-0067">ATP-binding</keyword>
<keyword evidence="8" id="KW-1185">Reference proteome</keyword>
<organism evidence="7 8">
    <name type="scientific">Ostreobium quekettii</name>
    <dbReference type="NCBI Taxonomy" id="121088"/>
    <lineage>
        <taxon>Eukaryota</taxon>
        <taxon>Viridiplantae</taxon>
        <taxon>Chlorophyta</taxon>
        <taxon>core chlorophytes</taxon>
        <taxon>Ulvophyceae</taxon>
        <taxon>TCBD clade</taxon>
        <taxon>Bryopsidales</taxon>
        <taxon>Ostreobineae</taxon>
        <taxon>Ostreobiaceae</taxon>
        <taxon>Ostreobium</taxon>
    </lineage>
</organism>
<evidence type="ECO:0000313" key="8">
    <source>
        <dbReference type="Proteomes" id="UP000708148"/>
    </source>
</evidence>
<evidence type="ECO:0000256" key="2">
    <source>
        <dbReference type="ARBA" id="ARBA00022679"/>
    </source>
</evidence>
<dbReference type="GO" id="GO:0004674">
    <property type="term" value="F:protein serine/threonine kinase activity"/>
    <property type="evidence" value="ECO:0007669"/>
    <property type="project" value="UniProtKB-KW"/>
</dbReference>
<dbReference type="OrthoDB" id="8693905at2759"/>
<evidence type="ECO:0000256" key="3">
    <source>
        <dbReference type="ARBA" id="ARBA00022741"/>
    </source>
</evidence>
<evidence type="ECO:0000256" key="5">
    <source>
        <dbReference type="ARBA" id="ARBA00022840"/>
    </source>
</evidence>
<sequence>MAYVDGCSLDDLIETQGPLNEDHARYIFQQKVLIIDCLHVHYNIMHRDLKLSNFIAWRKKSEEGMVTVSLCDFGWAKQSGSGGPTVTKTGTRRYIAPEVLNSPADTWYDGKAADMYSLGVCLFKMIFAQFPRTQDEDIVPAGVVSPQCAQLLRRLLQPNPAQRITLDELWADPWFDDEFRAMRQYNEDRMAEAESRIVEQSEEDVADLIKEMWGVPAQN</sequence>
<dbReference type="InterPro" id="IPR011009">
    <property type="entry name" value="Kinase-like_dom_sf"/>
</dbReference>
<dbReference type="Proteomes" id="UP000708148">
    <property type="component" value="Unassembled WGS sequence"/>
</dbReference>
<evidence type="ECO:0000313" key="7">
    <source>
        <dbReference type="EMBL" id="CAD7703577.1"/>
    </source>
</evidence>
<dbReference type="GO" id="GO:0005524">
    <property type="term" value="F:ATP binding"/>
    <property type="evidence" value="ECO:0007669"/>
    <property type="project" value="UniProtKB-KW"/>
</dbReference>
<comment type="caution">
    <text evidence="7">The sequence shown here is derived from an EMBL/GenBank/DDBJ whole genome shotgun (WGS) entry which is preliminary data.</text>
</comment>
<evidence type="ECO:0000256" key="4">
    <source>
        <dbReference type="ARBA" id="ARBA00022777"/>
    </source>
</evidence>
<proteinExistence type="predicted"/>
<keyword evidence="3" id="KW-0547">Nucleotide-binding</keyword>
<keyword evidence="4" id="KW-0418">Kinase</keyword>
<feature type="domain" description="Protein kinase" evidence="6">
    <location>
        <begin position="1"/>
        <end position="175"/>
    </location>
</feature>